<comment type="caution">
    <text evidence="5">The sequence shown here is derived from an EMBL/GenBank/DDBJ whole genome shotgun (WGS) entry which is preliminary data.</text>
</comment>
<dbReference type="Pfam" id="PF00293">
    <property type="entry name" value="NUDIX"/>
    <property type="match status" value="1"/>
</dbReference>
<dbReference type="CDD" id="cd04673">
    <property type="entry name" value="NUDIX_ADPRase"/>
    <property type="match status" value="1"/>
</dbReference>
<dbReference type="InterPro" id="IPR015797">
    <property type="entry name" value="NUDIX_hydrolase-like_dom_sf"/>
</dbReference>
<evidence type="ECO:0000256" key="1">
    <source>
        <dbReference type="ARBA" id="ARBA00001946"/>
    </source>
</evidence>
<evidence type="ECO:0000256" key="2">
    <source>
        <dbReference type="ARBA" id="ARBA00022801"/>
    </source>
</evidence>
<protein>
    <submittedName>
        <fullName evidence="5">NUDIX domain-containing protein</fullName>
    </submittedName>
</protein>
<dbReference type="EMBL" id="JAZHFV010000002">
    <property type="protein sequence ID" value="MEX4007531.1"/>
    <property type="molecule type" value="Genomic_DNA"/>
</dbReference>
<dbReference type="RefSeq" id="WP_368802674.1">
    <property type="nucleotide sequence ID" value="NZ_JAZHFV010000002.1"/>
</dbReference>
<dbReference type="InterPro" id="IPR020476">
    <property type="entry name" value="Nudix_hydrolase"/>
</dbReference>
<dbReference type="PRINTS" id="PR00502">
    <property type="entry name" value="NUDIXFAMILY"/>
</dbReference>
<feature type="domain" description="Nudix hydrolase" evidence="4">
    <location>
        <begin position="4"/>
        <end position="133"/>
    </location>
</feature>
<keyword evidence="6" id="KW-1185">Reference proteome</keyword>
<organism evidence="5 6">
    <name type="scientific">Neoaquamicrobium sediminum</name>
    <dbReference type="NCBI Taxonomy" id="1849104"/>
    <lineage>
        <taxon>Bacteria</taxon>
        <taxon>Pseudomonadati</taxon>
        <taxon>Pseudomonadota</taxon>
        <taxon>Alphaproteobacteria</taxon>
        <taxon>Hyphomicrobiales</taxon>
        <taxon>Phyllobacteriaceae</taxon>
        <taxon>Neoaquamicrobium</taxon>
    </lineage>
</organism>
<evidence type="ECO:0000259" key="4">
    <source>
        <dbReference type="PROSITE" id="PS51462"/>
    </source>
</evidence>
<dbReference type="InterPro" id="IPR020084">
    <property type="entry name" value="NUDIX_hydrolase_CS"/>
</dbReference>
<evidence type="ECO:0000313" key="6">
    <source>
        <dbReference type="Proteomes" id="UP001559025"/>
    </source>
</evidence>
<sequence length="140" mass="14957">MKHRPLSAVSAAIFHDGRFLLVRRGRAPAKGLYAFPGGRVEESESLEDAVRREVMEETGATLATVDHLVDLDIVAEDDTDRVEFVLSVHIAGFAGGDIAPGDDADAVAWLTVDEMARLPLAGSVLEIARQIAEEQASCGS</sequence>
<evidence type="ECO:0000313" key="5">
    <source>
        <dbReference type="EMBL" id="MEX4007531.1"/>
    </source>
</evidence>
<dbReference type="PROSITE" id="PS00893">
    <property type="entry name" value="NUDIX_BOX"/>
    <property type="match status" value="1"/>
</dbReference>
<dbReference type="InterPro" id="IPR000086">
    <property type="entry name" value="NUDIX_hydrolase_dom"/>
</dbReference>
<dbReference type="PANTHER" id="PTHR43736:SF1">
    <property type="entry name" value="DIHYDRONEOPTERIN TRIPHOSPHATE DIPHOSPHATASE"/>
    <property type="match status" value="1"/>
</dbReference>
<dbReference type="SUPFAM" id="SSF55811">
    <property type="entry name" value="Nudix"/>
    <property type="match status" value="1"/>
</dbReference>
<dbReference type="Gene3D" id="3.90.79.10">
    <property type="entry name" value="Nucleoside Triphosphate Pyrophosphohydrolase"/>
    <property type="match status" value="1"/>
</dbReference>
<keyword evidence="2 3" id="KW-0378">Hydrolase</keyword>
<dbReference type="Proteomes" id="UP001559025">
    <property type="component" value="Unassembled WGS sequence"/>
</dbReference>
<comment type="cofactor">
    <cofactor evidence="1">
        <name>Mg(2+)</name>
        <dbReference type="ChEBI" id="CHEBI:18420"/>
    </cofactor>
</comment>
<dbReference type="PROSITE" id="PS51462">
    <property type="entry name" value="NUDIX"/>
    <property type="match status" value="1"/>
</dbReference>
<evidence type="ECO:0000256" key="3">
    <source>
        <dbReference type="RuleBase" id="RU003476"/>
    </source>
</evidence>
<gene>
    <name evidence="5" type="ORF">V1479_09465</name>
</gene>
<name>A0ABV3WS88_9HYPH</name>
<dbReference type="PANTHER" id="PTHR43736">
    <property type="entry name" value="ADP-RIBOSE PYROPHOSPHATASE"/>
    <property type="match status" value="1"/>
</dbReference>
<accession>A0ABV3WS88</accession>
<reference evidence="5 6" key="1">
    <citation type="submission" date="2024-01" db="EMBL/GenBank/DDBJ databases">
        <title>New evidence supports the origin of RcGTA from prophage.</title>
        <authorList>
            <person name="Xu Y."/>
            <person name="Liu B."/>
            <person name="Chen F."/>
        </authorList>
    </citation>
    <scope>NUCLEOTIDE SEQUENCE [LARGE SCALE GENOMIC DNA]</scope>
    <source>
        <strain evidence="5 6">CBW1107-2</strain>
    </source>
</reference>
<proteinExistence type="inferred from homology"/>
<comment type="similarity">
    <text evidence="3">Belongs to the Nudix hydrolase family.</text>
</comment>